<dbReference type="OrthoDB" id="9802028at2"/>
<name>A0A1X7KH51_9CORY</name>
<dbReference type="InterPro" id="IPR036873">
    <property type="entry name" value="Rhodanese-like_dom_sf"/>
</dbReference>
<dbReference type="GO" id="GO:0016491">
    <property type="term" value="F:oxidoreductase activity"/>
    <property type="evidence" value="ECO:0007669"/>
    <property type="project" value="UniProtKB-KW"/>
</dbReference>
<dbReference type="InterPro" id="IPR036188">
    <property type="entry name" value="FAD/NAD-bd_sf"/>
</dbReference>
<dbReference type="PRINTS" id="PR00411">
    <property type="entry name" value="PNDRDTASEI"/>
</dbReference>
<dbReference type="EMBL" id="FXAR01000013">
    <property type="protein sequence ID" value="SMG39931.1"/>
    <property type="molecule type" value="Genomic_DNA"/>
</dbReference>
<evidence type="ECO:0000256" key="4">
    <source>
        <dbReference type="ARBA" id="ARBA00022827"/>
    </source>
</evidence>
<dbReference type="PROSITE" id="PS50206">
    <property type="entry name" value="RHODANESE_3"/>
    <property type="match status" value="1"/>
</dbReference>
<gene>
    <name evidence="8" type="ORF">SAMN06295981_2523</name>
</gene>
<accession>A0A1X7KH51</accession>
<dbReference type="Pfam" id="PF07992">
    <property type="entry name" value="Pyr_redox_2"/>
    <property type="match status" value="1"/>
</dbReference>
<dbReference type="InterPro" id="IPR016156">
    <property type="entry name" value="FAD/NAD-linked_Rdtase_dimer_sf"/>
</dbReference>
<dbReference type="AlphaFoldDB" id="A0A1X7KH51"/>
<dbReference type="Gene3D" id="3.40.250.10">
    <property type="entry name" value="Rhodanese-like domain"/>
    <property type="match status" value="1"/>
</dbReference>
<keyword evidence="4" id="KW-0274">FAD</keyword>
<dbReference type="SMART" id="SM00450">
    <property type="entry name" value="RHOD"/>
    <property type="match status" value="1"/>
</dbReference>
<dbReference type="InterPro" id="IPR050260">
    <property type="entry name" value="FAD-bd_OxRdtase"/>
</dbReference>
<dbReference type="RefSeq" id="WP_085550589.1">
    <property type="nucleotide sequence ID" value="NZ_FXAR01000013.1"/>
</dbReference>
<proteinExistence type="inferred from homology"/>
<evidence type="ECO:0000259" key="7">
    <source>
        <dbReference type="PROSITE" id="PS50206"/>
    </source>
</evidence>
<dbReference type="Gene3D" id="3.50.50.60">
    <property type="entry name" value="FAD/NAD(P)-binding domain"/>
    <property type="match status" value="2"/>
</dbReference>
<keyword evidence="9" id="KW-1185">Reference proteome</keyword>
<dbReference type="Pfam" id="PF00581">
    <property type="entry name" value="Rhodanese"/>
    <property type="match status" value="1"/>
</dbReference>
<reference evidence="9" key="1">
    <citation type="submission" date="2017-04" db="EMBL/GenBank/DDBJ databases">
        <authorList>
            <person name="Varghese N."/>
            <person name="Submissions S."/>
        </authorList>
    </citation>
    <scope>NUCLEOTIDE SEQUENCE [LARGE SCALE GENOMIC DNA]</scope>
    <source>
        <strain evidence="9">VDS</strain>
    </source>
</reference>
<dbReference type="InterPro" id="IPR004099">
    <property type="entry name" value="Pyr_nucl-diS_OxRdtase_dimer"/>
</dbReference>
<dbReference type="PRINTS" id="PR00368">
    <property type="entry name" value="FADPNR"/>
</dbReference>
<evidence type="ECO:0000256" key="1">
    <source>
        <dbReference type="ARBA" id="ARBA00001974"/>
    </source>
</evidence>
<dbReference type="STRING" id="1610489.SAMN06295981_2523"/>
<feature type="domain" description="Rhodanese" evidence="7">
    <location>
        <begin position="455"/>
        <end position="538"/>
    </location>
</feature>
<dbReference type="SUPFAM" id="SSF52821">
    <property type="entry name" value="Rhodanese/Cell cycle control phosphatase"/>
    <property type="match status" value="1"/>
</dbReference>
<keyword evidence="3" id="KW-0285">Flavoprotein</keyword>
<comment type="similarity">
    <text evidence="2">Belongs to the class-III pyridine nucleotide-disulfide oxidoreductase family.</text>
</comment>
<dbReference type="InterPro" id="IPR023753">
    <property type="entry name" value="FAD/NAD-binding_dom"/>
</dbReference>
<organism evidence="8 9">
    <name type="scientific">Corynebacterium pollutisoli</name>
    <dbReference type="NCBI Taxonomy" id="1610489"/>
    <lineage>
        <taxon>Bacteria</taxon>
        <taxon>Bacillati</taxon>
        <taxon>Actinomycetota</taxon>
        <taxon>Actinomycetes</taxon>
        <taxon>Mycobacteriales</taxon>
        <taxon>Corynebacteriaceae</taxon>
        <taxon>Corynebacterium</taxon>
    </lineage>
</organism>
<evidence type="ECO:0000256" key="3">
    <source>
        <dbReference type="ARBA" id="ARBA00022630"/>
    </source>
</evidence>
<evidence type="ECO:0000256" key="6">
    <source>
        <dbReference type="ARBA" id="ARBA00023284"/>
    </source>
</evidence>
<keyword evidence="6" id="KW-0676">Redox-active center</keyword>
<dbReference type="Proteomes" id="UP000193309">
    <property type="component" value="Unassembled WGS sequence"/>
</dbReference>
<dbReference type="Pfam" id="PF02852">
    <property type="entry name" value="Pyr_redox_dim"/>
    <property type="match status" value="1"/>
</dbReference>
<dbReference type="PANTHER" id="PTHR43429">
    <property type="entry name" value="PYRIDINE NUCLEOTIDE-DISULFIDE OXIDOREDUCTASE DOMAIN-CONTAINING"/>
    <property type="match status" value="1"/>
</dbReference>
<evidence type="ECO:0000313" key="8">
    <source>
        <dbReference type="EMBL" id="SMG39931.1"/>
    </source>
</evidence>
<comment type="cofactor">
    <cofactor evidence="1">
        <name>FAD</name>
        <dbReference type="ChEBI" id="CHEBI:57692"/>
    </cofactor>
</comment>
<evidence type="ECO:0000313" key="9">
    <source>
        <dbReference type="Proteomes" id="UP000193309"/>
    </source>
</evidence>
<sequence length="540" mass="57373">MTTKTTTVIVGGVAGGMSTAARLRRRDETMDIIVLEASGHVSFANCGLPYHVSGVIPERRSLLLQTPESLAARFNLDVRVNTRATAIDREQQTVTTDTGDTIAYDHLVLSPGATPIIPPIPGIERALHLRTIEDVDAIIAALTDDVASVAIIGGGFIGLEVAENMRHRGLDVTVIERAPQILTPLDEEMAAIVEKRLTDNGVTVITDGDTVSIGADSLELADARAIPADLVIASIGVRPANDLAVAAGLEVGERGGIKVDDHQRTSDPRIFAVGDAAEKADHVSGEDTLVPLAQTANRHGRLVADIITGRHVTRTPTLGTAIVGVFGLSAGSVGWNERRARAAGKNLRVIHLHPANHAGYYPGAETIHLKVVVDADTDLILGAQAVGGQGVDKRIDVIATAMRAGLTATDLADLELAYAPQFGSAKDPINMVGFINDNMVAGERTFQWYELDDALADGWTLVDVRTPKEFDRGQIPGAVNIPVDDLRERIGELRGKKVLVHCQVGLRGHVACTLLDNLGIEAANLDGGYVTWGHGRLSRQ</sequence>
<dbReference type="InterPro" id="IPR001763">
    <property type="entry name" value="Rhodanese-like_dom"/>
</dbReference>
<dbReference type="SUPFAM" id="SSF51905">
    <property type="entry name" value="FAD/NAD(P)-binding domain"/>
    <property type="match status" value="2"/>
</dbReference>
<evidence type="ECO:0000256" key="5">
    <source>
        <dbReference type="ARBA" id="ARBA00023002"/>
    </source>
</evidence>
<dbReference type="PANTHER" id="PTHR43429:SF1">
    <property type="entry name" value="NAD(P)H SULFUR OXIDOREDUCTASE (COA-DEPENDENT)"/>
    <property type="match status" value="1"/>
</dbReference>
<protein>
    <submittedName>
        <fullName evidence="8">NADPH-dependent 2,4-dienoyl-CoA reductase, sulfur reductase</fullName>
    </submittedName>
</protein>
<dbReference type="SUPFAM" id="SSF55424">
    <property type="entry name" value="FAD/NAD-linked reductases, dimerisation (C-terminal) domain"/>
    <property type="match status" value="1"/>
</dbReference>
<evidence type="ECO:0000256" key="2">
    <source>
        <dbReference type="ARBA" id="ARBA00009130"/>
    </source>
</evidence>
<keyword evidence="5" id="KW-0560">Oxidoreductase</keyword>